<dbReference type="OrthoDB" id="9776303at2"/>
<dbReference type="PANTHER" id="PTHR46331">
    <property type="entry name" value="VALACYCLOVIR HYDROLASE"/>
    <property type="match status" value="1"/>
</dbReference>
<name>A0A069RHB9_PEPLI</name>
<comment type="caution">
    <text evidence="2">The sequence shown here is derived from an EMBL/GenBank/DDBJ whole genome shotgun (WGS) entry which is preliminary data.</text>
</comment>
<reference evidence="2 3" key="1">
    <citation type="submission" date="2014-03" db="EMBL/GenBank/DDBJ databases">
        <title>Genome sequence of Clostridium litorale W6, DSM 5388.</title>
        <authorList>
            <person name="Poehlein A."/>
            <person name="Jagirdar A."/>
            <person name="Khonsari B."/>
            <person name="Chibani C.M."/>
            <person name="Gutierrez Gutierrez D.A."/>
            <person name="Davydova E."/>
            <person name="Alghaithi H.S."/>
            <person name="Nair K.P."/>
            <person name="Dhamotharan K."/>
            <person name="Chandran L."/>
            <person name="G W."/>
            <person name="Daniel R."/>
        </authorList>
    </citation>
    <scope>NUCLEOTIDE SEQUENCE [LARGE SCALE GENOMIC DNA]</scope>
    <source>
        <strain evidence="2 3">W6</strain>
    </source>
</reference>
<sequence>MPYFEYNDKKIFYVDEGKGDVVLLLPGNTSTSAVHGSEIEYFSRDFRIICPDYLGYGNSDRVSSLPVNSWWENAVMCKELMKSIGVAGYTVIGTSGGGITALDLAIIDPERVSCVVADSIVGEYIDKAQIEAEVESRKNAQKELKFFWSFANGEDWQFVVDMDSKMLLETADIEGSIFNDRLEEIKCCVLITGSFRDRLIENIADRICAMAKKIENCKVVMFSRGGHPLMWTRKQDFRREATNFILSCRSLKAERFKLEKQTVDTDC</sequence>
<dbReference type="RefSeq" id="WP_038260838.1">
    <property type="nucleotide sequence ID" value="NZ_FSRH01000001.1"/>
</dbReference>
<keyword evidence="2" id="KW-0031">Aminopeptidase</keyword>
<dbReference type="Proteomes" id="UP000027946">
    <property type="component" value="Unassembled WGS sequence"/>
</dbReference>
<evidence type="ECO:0000259" key="1">
    <source>
        <dbReference type="Pfam" id="PF00561"/>
    </source>
</evidence>
<keyword evidence="2" id="KW-0645">Protease</keyword>
<evidence type="ECO:0000313" key="3">
    <source>
        <dbReference type="Proteomes" id="UP000027946"/>
    </source>
</evidence>
<dbReference type="InterPro" id="IPR029058">
    <property type="entry name" value="AB_hydrolase_fold"/>
</dbReference>
<dbReference type="InterPro" id="IPR000073">
    <property type="entry name" value="AB_hydrolase_1"/>
</dbReference>
<protein>
    <submittedName>
        <fullName evidence="2">Prolyl aminopeptidase</fullName>
        <ecNumber evidence="2">3.4.11.5</ecNumber>
    </submittedName>
</protein>
<dbReference type="EMBL" id="JJMM01000002">
    <property type="protein sequence ID" value="KDR96444.1"/>
    <property type="molecule type" value="Genomic_DNA"/>
</dbReference>
<organism evidence="2 3">
    <name type="scientific">Peptoclostridium litorale DSM 5388</name>
    <dbReference type="NCBI Taxonomy" id="1121324"/>
    <lineage>
        <taxon>Bacteria</taxon>
        <taxon>Bacillati</taxon>
        <taxon>Bacillota</taxon>
        <taxon>Clostridia</taxon>
        <taxon>Peptostreptococcales</taxon>
        <taxon>Peptoclostridiaceae</taxon>
        <taxon>Peptoclostridium</taxon>
    </lineage>
</organism>
<proteinExistence type="predicted"/>
<dbReference type="EC" id="3.4.11.5" evidence="2"/>
<keyword evidence="3" id="KW-1185">Reference proteome</keyword>
<dbReference type="AlphaFoldDB" id="A0A069RHB9"/>
<keyword evidence="2" id="KW-0378">Hydrolase</keyword>
<dbReference type="GO" id="GO:0004177">
    <property type="term" value="F:aminopeptidase activity"/>
    <property type="evidence" value="ECO:0007669"/>
    <property type="project" value="UniProtKB-KW"/>
</dbReference>
<feature type="domain" description="AB hydrolase-1" evidence="1">
    <location>
        <begin position="21"/>
        <end position="125"/>
    </location>
</feature>
<evidence type="ECO:0000313" key="2">
    <source>
        <dbReference type="EMBL" id="KDR96444.1"/>
    </source>
</evidence>
<dbReference type="PANTHER" id="PTHR46331:SF2">
    <property type="entry name" value="VALACYCLOVIR HYDROLASE"/>
    <property type="match status" value="1"/>
</dbReference>
<dbReference type="Pfam" id="PF00561">
    <property type="entry name" value="Abhydrolase_1"/>
    <property type="match status" value="1"/>
</dbReference>
<gene>
    <name evidence="2" type="ORF">CLIT_2c00500</name>
</gene>
<dbReference type="STRING" id="1121324.CLIT_2c00500"/>
<dbReference type="GO" id="GO:0017171">
    <property type="term" value="F:serine hydrolase activity"/>
    <property type="evidence" value="ECO:0007669"/>
    <property type="project" value="TreeGrafter"/>
</dbReference>
<dbReference type="Gene3D" id="3.40.50.1820">
    <property type="entry name" value="alpha/beta hydrolase"/>
    <property type="match status" value="1"/>
</dbReference>
<dbReference type="SUPFAM" id="SSF53474">
    <property type="entry name" value="alpha/beta-Hydrolases"/>
    <property type="match status" value="1"/>
</dbReference>
<dbReference type="eggNOG" id="COG0596">
    <property type="taxonomic scope" value="Bacteria"/>
</dbReference>
<accession>A0A069RHB9</accession>
<dbReference type="PRINTS" id="PR00111">
    <property type="entry name" value="ABHYDROLASE"/>
</dbReference>